<protein>
    <submittedName>
        <fullName evidence="1">Uncharacterized protein</fullName>
    </submittedName>
</protein>
<gene>
    <name evidence="1" type="ORF">QE152_g36992</name>
</gene>
<reference evidence="1 2" key="1">
    <citation type="journal article" date="2024" name="BMC Genomics">
        <title>De novo assembly and annotation of Popillia japonica's genome with initial clues to its potential as an invasive pest.</title>
        <authorList>
            <person name="Cucini C."/>
            <person name="Boschi S."/>
            <person name="Funari R."/>
            <person name="Cardaioli E."/>
            <person name="Iannotti N."/>
            <person name="Marturano G."/>
            <person name="Paoli F."/>
            <person name="Bruttini M."/>
            <person name="Carapelli A."/>
            <person name="Frati F."/>
            <person name="Nardi F."/>
        </authorList>
    </citation>
    <scope>NUCLEOTIDE SEQUENCE [LARGE SCALE GENOMIC DNA]</scope>
    <source>
        <strain evidence="1">DMR45628</strain>
    </source>
</reference>
<accession>A0AAW1IAY1</accession>
<dbReference type="Proteomes" id="UP001458880">
    <property type="component" value="Unassembled WGS sequence"/>
</dbReference>
<comment type="caution">
    <text evidence="1">The sequence shown here is derived from an EMBL/GenBank/DDBJ whole genome shotgun (WGS) entry which is preliminary data.</text>
</comment>
<dbReference type="AlphaFoldDB" id="A0AAW1IAY1"/>
<proteinExistence type="predicted"/>
<evidence type="ECO:0000313" key="2">
    <source>
        <dbReference type="Proteomes" id="UP001458880"/>
    </source>
</evidence>
<keyword evidence="2" id="KW-1185">Reference proteome</keyword>
<dbReference type="EMBL" id="JASPKY010000687">
    <property type="protein sequence ID" value="KAK9686707.1"/>
    <property type="molecule type" value="Genomic_DNA"/>
</dbReference>
<organism evidence="1 2">
    <name type="scientific">Popillia japonica</name>
    <name type="common">Japanese beetle</name>
    <dbReference type="NCBI Taxonomy" id="7064"/>
    <lineage>
        <taxon>Eukaryota</taxon>
        <taxon>Metazoa</taxon>
        <taxon>Ecdysozoa</taxon>
        <taxon>Arthropoda</taxon>
        <taxon>Hexapoda</taxon>
        <taxon>Insecta</taxon>
        <taxon>Pterygota</taxon>
        <taxon>Neoptera</taxon>
        <taxon>Endopterygota</taxon>
        <taxon>Coleoptera</taxon>
        <taxon>Polyphaga</taxon>
        <taxon>Scarabaeiformia</taxon>
        <taxon>Scarabaeidae</taxon>
        <taxon>Rutelinae</taxon>
        <taxon>Popillia</taxon>
    </lineage>
</organism>
<evidence type="ECO:0000313" key="1">
    <source>
        <dbReference type="EMBL" id="KAK9686707.1"/>
    </source>
</evidence>
<sequence>MKKKGKRKTRATAMPIEYMYKFKIKSSTFSGVSGPLISFPETSLPQDPFEIIHRNGSLLFQAGTYLVSRDQSTARSVRDNPPKRFAFVSGRQIDTNQVVGFVISLFGISRPKGGRYRKLTHTHALPESRERPGTILYKYFIRCGHAFLKSNLEIH</sequence>
<name>A0AAW1IAY1_POPJA</name>